<proteinExistence type="predicted"/>
<comment type="caution">
    <text evidence="2">The sequence shown here is derived from an EMBL/GenBank/DDBJ whole genome shotgun (WGS) entry which is preliminary data.</text>
</comment>
<dbReference type="AlphaFoldDB" id="A0A815KSV9"/>
<sequence length="97" mass="11515">MEPRSRRELLSPVHDQRFSNNQRSNVASSSSSYSMLTQMLDKQPNEILAEMIQINFSIKQFLNDKRMETEKDWIVTITKLFERITTVASQKRYFLIK</sequence>
<evidence type="ECO:0000313" key="3">
    <source>
        <dbReference type="Proteomes" id="UP000663891"/>
    </source>
</evidence>
<organism evidence="2 3">
    <name type="scientific">Adineta steineri</name>
    <dbReference type="NCBI Taxonomy" id="433720"/>
    <lineage>
        <taxon>Eukaryota</taxon>
        <taxon>Metazoa</taxon>
        <taxon>Spiralia</taxon>
        <taxon>Gnathifera</taxon>
        <taxon>Rotifera</taxon>
        <taxon>Eurotatoria</taxon>
        <taxon>Bdelloidea</taxon>
        <taxon>Adinetida</taxon>
        <taxon>Adinetidae</taxon>
        <taxon>Adineta</taxon>
    </lineage>
</organism>
<name>A0A815KSV9_9BILA</name>
<feature type="compositionally biased region" description="Low complexity" evidence="1">
    <location>
        <begin position="19"/>
        <end position="30"/>
    </location>
</feature>
<protein>
    <submittedName>
        <fullName evidence="2">Uncharacterized protein</fullName>
    </submittedName>
</protein>
<gene>
    <name evidence="2" type="ORF">VCS650_LOCUS36455</name>
</gene>
<accession>A0A815KSV9</accession>
<dbReference type="Proteomes" id="UP000663891">
    <property type="component" value="Unassembled WGS sequence"/>
</dbReference>
<evidence type="ECO:0000256" key="1">
    <source>
        <dbReference type="SAM" id="MobiDB-lite"/>
    </source>
</evidence>
<feature type="compositionally biased region" description="Basic and acidic residues" evidence="1">
    <location>
        <begin position="1"/>
        <end position="17"/>
    </location>
</feature>
<reference evidence="2" key="1">
    <citation type="submission" date="2021-02" db="EMBL/GenBank/DDBJ databases">
        <authorList>
            <person name="Nowell W R."/>
        </authorList>
    </citation>
    <scope>NUCLEOTIDE SEQUENCE</scope>
</reference>
<evidence type="ECO:0000313" key="2">
    <source>
        <dbReference type="EMBL" id="CAF1400345.1"/>
    </source>
</evidence>
<feature type="region of interest" description="Disordered" evidence="1">
    <location>
        <begin position="1"/>
        <end position="30"/>
    </location>
</feature>
<dbReference type="EMBL" id="CAJNON010000896">
    <property type="protein sequence ID" value="CAF1400345.1"/>
    <property type="molecule type" value="Genomic_DNA"/>
</dbReference>